<comment type="caution">
    <text evidence="2">The sequence shown here is derived from an EMBL/GenBank/DDBJ whole genome shotgun (WGS) entry which is preliminary data.</text>
</comment>
<keyword evidence="3" id="KW-1185">Reference proteome</keyword>
<dbReference type="STRING" id="1300350.Z948_3389"/>
<accession>A0A073IDQ5</accession>
<evidence type="ECO:0000259" key="1">
    <source>
        <dbReference type="Pfam" id="PF04230"/>
    </source>
</evidence>
<proteinExistence type="predicted"/>
<reference evidence="2 3" key="1">
    <citation type="submission" date="2014-01" db="EMBL/GenBank/DDBJ databases">
        <title>Sulfitobacter donghicola JCM 14565 Genome Sequencing.</title>
        <authorList>
            <person name="Lai Q."/>
            <person name="Hong Z."/>
        </authorList>
    </citation>
    <scope>NUCLEOTIDE SEQUENCE [LARGE SCALE GENOMIC DNA]</scope>
    <source>
        <strain evidence="2 3">JCM 14565</strain>
    </source>
</reference>
<feature type="domain" description="Polysaccharide pyruvyl transferase" evidence="1">
    <location>
        <begin position="59"/>
        <end position="203"/>
    </location>
</feature>
<dbReference type="RefSeq" id="WP_025060654.1">
    <property type="nucleotide sequence ID" value="NZ_JAMC01000006.1"/>
</dbReference>
<evidence type="ECO:0000313" key="2">
    <source>
        <dbReference type="EMBL" id="KEJ88483.1"/>
    </source>
</evidence>
<dbReference type="Proteomes" id="UP000027734">
    <property type="component" value="Unassembled WGS sequence"/>
</dbReference>
<dbReference type="Pfam" id="PF04230">
    <property type="entry name" value="PS_pyruv_trans"/>
    <property type="match status" value="1"/>
</dbReference>
<protein>
    <submittedName>
        <fullName evidence="2">Exosortase</fullName>
    </submittedName>
</protein>
<sequence>MSETTLNKSPLRLHWWKAEPNFGDAINPLIVGYMAGRPVEHIGPRRADLFAIGSMLQVVKRTQKEPREKGEKLCVWGTGLLNPIFGHDFLDNVELALVRGPITAALLKREMKTYGDPGLLINEVLPFMGARQDRIGIVPHYSLMDDPDLLALVASDPAFLLIDPRHDEKEVCLQIASCAHVFASSLHGLIIADAYGVSNTWIEPKGQSWLKYHDYAASVGRNDMKTPITLAEVKSTKPTAIAYSDDITAAQQALHESFPARLKSTA</sequence>
<dbReference type="AlphaFoldDB" id="A0A073IDQ5"/>
<dbReference type="InterPro" id="IPR007345">
    <property type="entry name" value="Polysacch_pyruvyl_Trfase"/>
</dbReference>
<dbReference type="eggNOG" id="COG2327">
    <property type="taxonomic scope" value="Bacteria"/>
</dbReference>
<dbReference type="EMBL" id="JAMC01000006">
    <property type="protein sequence ID" value="KEJ88483.1"/>
    <property type="molecule type" value="Genomic_DNA"/>
</dbReference>
<organism evidence="2 3">
    <name type="scientific">Sulfitobacter donghicola DSW-25 = KCTC 12864 = JCM 14565</name>
    <dbReference type="NCBI Taxonomy" id="1300350"/>
    <lineage>
        <taxon>Bacteria</taxon>
        <taxon>Pseudomonadati</taxon>
        <taxon>Pseudomonadota</taxon>
        <taxon>Alphaproteobacteria</taxon>
        <taxon>Rhodobacterales</taxon>
        <taxon>Roseobacteraceae</taxon>
        <taxon>Sulfitobacter</taxon>
    </lineage>
</organism>
<gene>
    <name evidence="2" type="ORF">DSW25_15450</name>
</gene>
<name>A0A073IDQ5_9RHOB</name>
<evidence type="ECO:0000313" key="3">
    <source>
        <dbReference type="Proteomes" id="UP000027734"/>
    </source>
</evidence>
<dbReference type="OrthoDB" id="9803627at2"/>